<accession>A0A1I7MM11</accession>
<protein>
    <submittedName>
        <fullName evidence="3">Trp region conserved hypothetical membrane protein</fullName>
    </submittedName>
</protein>
<dbReference type="OrthoDB" id="4955044at2"/>
<feature type="transmembrane region" description="Helical" evidence="2">
    <location>
        <begin position="62"/>
        <end position="83"/>
    </location>
</feature>
<evidence type="ECO:0000313" key="4">
    <source>
        <dbReference type="Proteomes" id="UP000198881"/>
    </source>
</evidence>
<name>A0A1I7MM11_9MICC</name>
<dbReference type="STRING" id="574650.SAMN04487966_105167"/>
<dbReference type="InterPro" id="IPR019051">
    <property type="entry name" value="Trp_biosyn_TM_oprn/chp"/>
</dbReference>
<evidence type="ECO:0000313" key="3">
    <source>
        <dbReference type="EMBL" id="SFV22970.1"/>
    </source>
</evidence>
<keyword evidence="2" id="KW-0812">Transmembrane</keyword>
<dbReference type="Proteomes" id="UP000198881">
    <property type="component" value="Unassembled WGS sequence"/>
</dbReference>
<feature type="region of interest" description="Disordered" evidence="1">
    <location>
        <begin position="171"/>
        <end position="217"/>
    </location>
</feature>
<evidence type="ECO:0000256" key="2">
    <source>
        <dbReference type="SAM" id="Phobius"/>
    </source>
</evidence>
<keyword evidence="2" id="KW-0472">Membrane</keyword>
<sequence>MSEEVQQVGRPVRRGAVTRRTAVLWAVAAGAALLGAGAQTWVQASGLDGLSETSVATTGNDAAAVVPAMALVGMAGGAALSIARRVARTVIAALLVLAGLAGAVASVQVAANPAAAAQSVVGSATGTTALASEYVVTVWPWIALAVSVALALCGVAVLVFGRRWALTSRRYDTGSSADPSIASRHQDGPARTQQSRPDEDLDEIDAWDQLSRGNDPT</sequence>
<keyword evidence="4" id="KW-1185">Reference proteome</keyword>
<dbReference type="AlphaFoldDB" id="A0A1I7MM11"/>
<dbReference type="RefSeq" id="WP_091697078.1">
    <property type="nucleotide sequence ID" value="NZ_FPCG01000005.1"/>
</dbReference>
<dbReference type="EMBL" id="FPCG01000005">
    <property type="protein sequence ID" value="SFV22970.1"/>
    <property type="molecule type" value="Genomic_DNA"/>
</dbReference>
<feature type="transmembrane region" description="Helical" evidence="2">
    <location>
        <begin position="21"/>
        <end position="42"/>
    </location>
</feature>
<gene>
    <name evidence="3" type="ORF">SAMN04487966_105167</name>
</gene>
<organism evidence="3 4">
    <name type="scientific">Micrococcus terreus</name>
    <dbReference type="NCBI Taxonomy" id="574650"/>
    <lineage>
        <taxon>Bacteria</taxon>
        <taxon>Bacillati</taxon>
        <taxon>Actinomycetota</taxon>
        <taxon>Actinomycetes</taxon>
        <taxon>Micrococcales</taxon>
        <taxon>Micrococcaceae</taxon>
        <taxon>Micrococcus</taxon>
    </lineage>
</organism>
<proteinExistence type="predicted"/>
<keyword evidence="2" id="KW-1133">Transmembrane helix</keyword>
<dbReference type="Pfam" id="PF09534">
    <property type="entry name" value="Trp_oprn_chp"/>
    <property type="match status" value="1"/>
</dbReference>
<evidence type="ECO:0000256" key="1">
    <source>
        <dbReference type="SAM" id="MobiDB-lite"/>
    </source>
</evidence>
<reference evidence="3 4" key="1">
    <citation type="submission" date="2016-10" db="EMBL/GenBank/DDBJ databases">
        <authorList>
            <person name="de Groot N.N."/>
        </authorList>
    </citation>
    <scope>NUCLEOTIDE SEQUENCE [LARGE SCALE GENOMIC DNA]</scope>
    <source>
        <strain evidence="3 4">CGMCC 1.7054</strain>
    </source>
</reference>
<feature type="transmembrane region" description="Helical" evidence="2">
    <location>
        <begin position="90"/>
        <end position="111"/>
    </location>
</feature>
<feature type="transmembrane region" description="Helical" evidence="2">
    <location>
        <begin position="138"/>
        <end position="160"/>
    </location>
</feature>